<organism evidence="2 3">
    <name type="scientific">Actinacidiphila glaucinigra</name>
    <dbReference type="NCBI Taxonomy" id="235986"/>
    <lineage>
        <taxon>Bacteria</taxon>
        <taxon>Bacillati</taxon>
        <taxon>Actinomycetota</taxon>
        <taxon>Actinomycetes</taxon>
        <taxon>Kitasatosporales</taxon>
        <taxon>Streptomycetaceae</taxon>
        <taxon>Actinacidiphila</taxon>
    </lineage>
</organism>
<keyword evidence="3" id="KW-1185">Reference proteome</keyword>
<protein>
    <recommendedName>
        <fullName evidence="4">Secreted protein</fullName>
    </recommendedName>
</protein>
<reference evidence="2" key="1">
    <citation type="submission" date="2017-06" db="EMBL/GenBank/DDBJ databases">
        <authorList>
            <person name="Kim H.J."/>
            <person name="Triplett B.A."/>
        </authorList>
    </citation>
    <scope>NUCLEOTIDE SEQUENCE [LARGE SCALE GENOMIC DNA]</scope>
    <source>
        <strain evidence="2">CGMCC 4.1858</strain>
    </source>
</reference>
<evidence type="ECO:0008006" key="4">
    <source>
        <dbReference type="Google" id="ProtNLM"/>
    </source>
</evidence>
<evidence type="ECO:0000313" key="2">
    <source>
        <dbReference type="EMBL" id="SNT60076.1"/>
    </source>
</evidence>
<gene>
    <name evidence="2" type="ORF">SAMN05216252_16011</name>
</gene>
<dbReference type="AlphaFoldDB" id="A0A239NZ06"/>
<evidence type="ECO:0000256" key="1">
    <source>
        <dbReference type="SAM" id="SignalP"/>
    </source>
</evidence>
<sequence>MRVRPVAVSVLSAALLLSAAPSVRAADGWTPHRDGGRSARLAVYDSGRVGHAVITVHRVGRGWEVDALVTKEVDDPGCIYLATDDGDDDGQGREIGAQCGSADTTTRMISHTGFRRLVLGWVDGDGVPVSRRSVRI</sequence>
<dbReference type="RefSeq" id="WP_089229440.1">
    <property type="nucleotide sequence ID" value="NZ_FZOF01000060.1"/>
</dbReference>
<feature type="chain" id="PRO_5012669935" description="Secreted protein" evidence="1">
    <location>
        <begin position="26"/>
        <end position="136"/>
    </location>
</feature>
<proteinExistence type="predicted"/>
<evidence type="ECO:0000313" key="3">
    <source>
        <dbReference type="Proteomes" id="UP000198280"/>
    </source>
</evidence>
<accession>A0A239NZ06</accession>
<dbReference type="Proteomes" id="UP000198280">
    <property type="component" value="Unassembled WGS sequence"/>
</dbReference>
<feature type="signal peptide" evidence="1">
    <location>
        <begin position="1"/>
        <end position="25"/>
    </location>
</feature>
<keyword evidence="1" id="KW-0732">Signal</keyword>
<dbReference type="EMBL" id="FZOF01000060">
    <property type="protein sequence ID" value="SNT60076.1"/>
    <property type="molecule type" value="Genomic_DNA"/>
</dbReference>
<name>A0A239NZ06_9ACTN</name>